<dbReference type="AlphaFoldDB" id="A0A2S9SPJ1"/>
<evidence type="ECO:0000313" key="1">
    <source>
        <dbReference type="EMBL" id="PRM88503.1"/>
    </source>
</evidence>
<protein>
    <submittedName>
        <fullName evidence="1">Uncharacterized protein</fullName>
    </submittedName>
</protein>
<gene>
    <name evidence="1" type="ORF">CJ671_09000</name>
</gene>
<proteinExistence type="predicted"/>
<evidence type="ECO:0000313" key="2">
    <source>
        <dbReference type="Proteomes" id="UP000238649"/>
    </source>
</evidence>
<sequence length="77" mass="9099">MSIPTKKIKLANAKQMISLLNHEFIEVHDLSIKNDGYWGIWEMDGIINKNDYPILFAWLYKTSLKSRKWNKVHHAKS</sequence>
<organism evidence="1 2">
    <name type="scientific">Aliarcobacter cryaerophilus</name>
    <dbReference type="NCBI Taxonomy" id="28198"/>
    <lineage>
        <taxon>Bacteria</taxon>
        <taxon>Pseudomonadati</taxon>
        <taxon>Campylobacterota</taxon>
        <taxon>Epsilonproteobacteria</taxon>
        <taxon>Campylobacterales</taxon>
        <taxon>Arcobacteraceae</taxon>
        <taxon>Aliarcobacter</taxon>
    </lineage>
</organism>
<dbReference type="EMBL" id="NXGH01000029">
    <property type="protein sequence ID" value="PRM88503.1"/>
    <property type="molecule type" value="Genomic_DNA"/>
</dbReference>
<comment type="caution">
    <text evidence="1">The sequence shown here is derived from an EMBL/GenBank/DDBJ whole genome shotgun (WGS) entry which is preliminary data.</text>
</comment>
<dbReference type="OrthoDB" id="6264402at2"/>
<accession>A0A2S9SPJ1</accession>
<dbReference type="RefSeq" id="WP_105912375.1">
    <property type="nucleotide sequence ID" value="NZ_NXGH01000029.1"/>
</dbReference>
<dbReference type="Proteomes" id="UP000238649">
    <property type="component" value="Unassembled WGS sequence"/>
</dbReference>
<name>A0A2S9SPJ1_9BACT</name>
<reference evidence="1 2" key="1">
    <citation type="submission" date="2017-09" db="EMBL/GenBank/DDBJ databases">
        <title>Reassesment of A. cryaerophilus.</title>
        <authorList>
            <person name="Perez-Cataluna A."/>
            <person name="Collado L."/>
            <person name="Salgado O."/>
            <person name="Lefinanco V."/>
            <person name="Figueras M.J."/>
        </authorList>
    </citation>
    <scope>NUCLEOTIDE SEQUENCE [LARGE SCALE GENOMIC DNA]</scope>
    <source>
        <strain evidence="1 2">LMG 9871</strain>
    </source>
</reference>